<dbReference type="InterPro" id="IPR040119">
    <property type="entry name" value="C10orf67-like"/>
</dbReference>
<feature type="coiled-coil region" evidence="1">
    <location>
        <begin position="193"/>
        <end position="321"/>
    </location>
</feature>
<dbReference type="AlphaFoldDB" id="A0A6J0UHU9"/>
<dbReference type="InterPro" id="IPR031651">
    <property type="entry name" value="DUF4709"/>
</dbReference>
<dbReference type="KEGG" id="pvt:110083536"/>
<dbReference type="CTD" id="107078127"/>
<proteinExistence type="predicted"/>
<evidence type="ECO:0000256" key="2">
    <source>
        <dbReference type="SAM" id="MobiDB-lite"/>
    </source>
</evidence>
<dbReference type="Proteomes" id="UP001652642">
    <property type="component" value="Chromosome 6"/>
</dbReference>
<dbReference type="OrthoDB" id="10027521at2759"/>
<dbReference type="GeneID" id="110083536"/>
<dbReference type="InParanoid" id="A0A6J0UHU9"/>
<accession>A0A6J0UHU9</accession>
<evidence type="ECO:0000259" key="3">
    <source>
        <dbReference type="Pfam" id="PF15821"/>
    </source>
</evidence>
<organism evidence="4 5">
    <name type="scientific">Pogona vitticeps</name>
    <name type="common">central bearded dragon</name>
    <dbReference type="NCBI Taxonomy" id="103695"/>
    <lineage>
        <taxon>Eukaryota</taxon>
        <taxon>Metazoa</taxon>
        <taxon>Chordata</taxon>
        <taxon>Craniata</taxon>
        <taxon>Vertebrata</taxon>
        <taxon>Euteleostomi</taxon>
        <taxon>Lepidosauria</taxon>
        <taxon>Squamata</taxon>
        <taxon>Bifurcata</taxon>
        <taxon>Unidentata</taxon>
        <taxon>Episquamata</taxon>
        <taxon>Toxicofera</taxon>
        <taxon>Iguania</taxon>
        <taxon>Acrodonta</taxon>
        <taxon>Agamidae</taxon>
        <taxon>Amphibolurinae</taxon>
        <taxon>Pogona</taxon>
    </lineage>
</organism>
<evidence type="ECO:0000313" key="4">
    <source>
        <dbReference type="Proteomes" id="UP001652642"/>
    </source>
</evidence>
<sequence>MAQATSIPASAYLAQEQDNMGVTERAQALQSTRQLSISPNILELLAMPCCLDELEDDYRPSISDNLKIGFAISDHATQTDISEIGDLKEFTATTRHLLQFANSLCDEFAMYKKILRVQYEEKIQEHASNLGLAMSDRLKYIEDYYKQKEVKMRQSFQQQLCDALAVLRGQYDKILCIDKETDGGGEETVVERLARLRNKLEVQDAFIESLEEELQEYKERERLPRDREIERELFLQENRELKEQIANLLEKLARLQETVKRREKEHADLETEMKCMQERKERDMKTIEKLMTTQEILKLELDREKQRVLAKERDVKEAQDAVAKLTQGSFHAVRKISLAHEEKAEKAKKALKGKAAKEAAAKEAAMTEMATKEADAAKEEVAEEDIVLESDVGRAAERKAFQDEIKRLKKAEQDAKMRAQRLQHDMYHSSRSWQMKFEILKKSLHAIKDEMFLRQSLRHSAKFRRSSLAERTNTLLRTQNPARRKDSFLTGLYMQYPPLPGIGSQGGPAANEKGHDDDKIPLTIEIPSAYEGESVDEEDFEESNPMPSPRSSSQP</sequence>
<dbReference type="Pfam" id="PF15821">
    <property type="entry name" value="DUF4709"/>
    <property type="match status" value="1"/>
</dbReference>
<feature type="compositionally biased region" description="Acidic residues" evidence="2">
    <location>
        <begin position="533"/>
        <end position="542"/>
    </location>
</feature>
<dbReference type="RefSeq" id="XP_020657684.2">
    <property type="nucleotide sequence ID" value="XM_020802025.2"/>
</dbReference>
<keyword evidence="1" id="KW-0175">Coiled coil</keyword>
<keyword evidence="4" id="KW-1185">Reference proteome</keyword>
<feature type="coiled-coil region" evidence="1">
    <location>
        <begin position="398"/>
        <end position="425"/>
    </location>
</feature>
<feature type="domain" description="DUF4709" evidence="3">
    <location>
        <begin position="59"/>
        <end position="168"/>
    </location>
</feature>
<protein>
    <submittedName>
        <fullName evidence="5">Uncharacterized protein C10orf67 homolog, mitochondrial</fullName>
    </submittedName>
</protein>
<evidence type="ECO:0000313" key="5">
    <source>
        <dbReference type="RefSeq" id="XP_020657684.2"/>
    </source>
</evidence>
<dbReference type="PANTHER" id="PTHR22382">
    <property type="entry name" value="RIKEN CDNA 4921504E06 GENE"/>
    <property type="match status" value="1"/>
</dbReference>
<feature type="region of interest" description="Disordered" evidence="2">
    <location>
        <begin position="499"/>
        <end position="555"/>
    </location>
</feature>
<gene>
    <name evidence="5" type="primary">C6H10orf67</name>
</gene>
<dbReference type="PANTHER" id="PTHR22382:SF7">
    <property type="entry name" value="RIKEN CDNA 4921504E06 GENE"/>
    <property type="match status" value="1"/>
</dbReference>
<reference evidence="5" key="1">
    <citation type="submission" date="2025-08" db="UniProtKB">
        <authorList>
            <consortium name="RefSeq"/>
        </authorList>
    </citation>
    <scope>IDENTIFICATION</scope>
</reference>
<evidence type="ECO:0000256" key="1">
    <source>
        <dbReference type="SAM" id="Coils"/>
    </source>
</evidence>
<name>A0A6J0UHU9_9SAUR</name>